<dbReference type="AlphaFoldDB" id="A0A935JV22"/>
<comment type="caution">
    <text evidence="2">The sequence shown here is derived from an EMBL/GenBank/DDBJ whole genome shotgun (WGS) entry which is preliminary data.</text>
</comment>
<dbReference type="PANTHER" id="PTHR30373">
    <property type="entry name" value="UPF0603 PROTEIN YGCG"/>
    <property type="match status" value="1"/>
</dbReference>
<feature type="domain" description="TPM" evidence="1">
    <location>
        <begin position="27"/>
        <end position="141"/>
    </location>
</feature>
<dbReference type="InterPro" id="IPR007621">
    <property type="entry name" value="TPM_dom"/>
</dbReference>
<protein>
    <submittedName>
        <fullName evidence="2">TPM domain-containing protein</fullName>
    </submittedName>
</protein>
<dbReference type="Proteomes" id="UP000739411">
    <property type="component" value="Unassembled WGS sequence"/>
</dbReference>
<dbReference type="Gene3D" id="3.10.310.50">
    <property type="match status" value="1"/>
</dbReference>
<evidence type="ECO:0000259" key="1">
    <source>
        <dbReference type="Pfam" id="PF04536"/>
    </source>
</evidence>
<sequence length="165" mass="18361">MNIGRLFKHLLAPRWLAARHFGPALSAEVGAAVVVAESNQRGELRFVVEGPIPFVYLWHGHVARQRADDLFAQLRVWDTEENSGVLIYVQLVDRCVEILADRGIAAKVPQAEWDAICRSMEMAFKSGDYRGGALAAIRRAGELLAQYFPAGDRNPNELPNQPILL</sequence>
<proteinExistence type="predicted"/>
<dbReference type="EMBL" id="JADJMS010000007">
    <property type="protein sequence ID" value="MBK7414293.1"/>
    <property type="molecule type" value="Genomic_DNA"/>
</dbReference>
<name>A0A935JV22_9RHOO</name>
<gene>
    <name evidence="2" type="ORF">IPJ38_03360</name>
</gene>
<organism evidence="2 3">
    <name type="scientific">Candidatus Dechloromonas phosphorivorans</name>
    <dbReference type="NCBI Taxonomy" id="2899244"/>
    <lineage>
        <taxon>Bacteria</taxon>
        <taxon>Pseudomonadati</taxon>
        <taxon>Pseudomonadota</taxon>
        <taxon>Betaproteobacteria</taxon>
        <taxon>Rhodocyclales</taxon>
        <taxon>Azonexaceae</taxon>
        <taxon>Dechloromonas</taxon>
    </lineage>
</organism>
<dbReference type="Pfam" id="PF04536">
    <property type="entry name" value="TPM_phosphatase"/>
    <property type="match status" value="1"/>
</dbReference>
<accession>A0A935JV22</accession>
<reference evidence="2 3" key="1">
    <citation type="submission" date="2020-10" db="EMBL/GenBank/DDBJ databases">
        <title>Connecting structure to function with the recovery of over 1000 high-quality activated sludge metagenome-assembled genomes encoding full-length rRNA genes using long-read sequencing.</title>
        <authorList>
            <person name="Singleton C.M."/>
            <person name="Petriglieri F."/>
            <person name="Kristensen J.M."/>
            <person name="Kirkegaard R.H."/>
            <person name="Michaelsen T.Y."/>
            <person name="Andersen M.H."/>
            <person name="Karst S.M."/>
            <person name="Dueholm M.S."/>
            <person name="Nielsen P.H."/>
            <person name="Albertsen M."/>
        </authorList>
    </citation>
    <scope>NUCLEOTIDE SEQUENCE [LARGE SCALE GENOMIC DNA]</scope>
    <source>
        <strain evidence="2">EsbW_18-Q3-R4-48_BATAC.463</strain>
    </source>
</reference>
<evidence type="ECO:0000313" key="2">
    <source>
        <dbReference type="EMBL" id="MBK7414293.1"/>
    </source>
</evidence>
<dbReference type="PANTHER" id="PTHR30373:SF8">
    <property type="entry name" value="BLL7265 PROTEIN"/>
    <property type="match status" value="1"/>
</dbReference>
<evidence type="ECO:0000313" key="3">
    <source>
        <dbReference type="Proteomes" id="UP000739411"/>
    </source>
</evidence>